<sequence length="168" mass="19180">MATQKKGNCIQCNKQIETGFQTKFCSRECWENYKKKHSLTVSRERQATIFLKSPFTSEGEIEKSDQKNIFSEKGILDDVAITGDSQGANLKEQTSSKTLNYIETLKNDVADKEKEIKFLKHKIRQLEKQLAQYGAADTKQRIVRSTASISSAEKISLGQKFRQFFKKG</sequence>
<evidence type="ECO:0000313" key="2">
    <source>
        <dbReference type="EMBL" id="MFC1852453.1"/>
    </source>
</evidence>
<accession>A0ABV6Z206</accession>
<reference evidence="2 3" key="1">
    <citation type="submission" date="2024-09" db="EMBL/GenBank/DDBJ databases">
        <title>Laminarin stimulates single cell rates of sulfate reduction while oxygen inhibits transcriptomic activity in coastal marine sediment.</title>
        <authorList>
            <person name="Lindsay M."/>
            <person name="Orcutt B."/>
            <person name="Emerson D."/>
            <person name="Stepanauskas R."/>
            <person name="D'Angelo T."/>
        </authorList>
    </citation>
    <scope>NUCLEOTIDE SEQUENCE [LARGE SCALE GENOMIC DNA]</scope>
    <source>
        <strain evidence="2">SAG AM-311-K15</strain>
    </source>
</reference>
<proteinExistence type="predicted"/>
<keyword evidence="3" id="KW-1185">Reference proteome</keyword>
<gene>
    <name evidence="2" type="ORF">ACFL27_19820</name>
</gene>
<evidence type="ECO:0000313" key="3">
    <source>
        <dbReference type="Proteomes" id="UP001594351"/>
    </source>
</evidence>
<comment type="caution">
    <text evidence="2">The sequence shown here is derived from an EMBL/GenBank/DDBJ whole genome shotgun (WGS) entry which is preliminary data.</text>
</comment>
<dbReference type="EMBL" id="JBHPBY010000314">
    <property type="protein sequence ID" value="MFC1852453.1"/>
    <property type="molecule type" value="Genomic_DNA"/>
</dbReference>
<organism evidence="2 3">
    <name type="scientific">candidate division CSSED10-310 bacterium</name>
    <dbReference type="NCBI Taxonomy" id="2855610"/>
    <lineage>
        <taxon>Bacteria</taxon>
        <taxon>Bacteria division CSSED10-310</taxon>
    </lineage>
</organism>
<feature type="coiled-coil region" evidence="1">
    <location>
        <begin position="102"/>
        <end position="136"/>
    </location>
</feature>
<evidence type="ECO:0000256" key="1">
    <source>
        <dbReference type="SAM" id="Coils"/>
    </source>
</evidence>
<evidence type="ECO:0008006" key="4">
    <source>
        <dbReference type="Google" id="ProtNLM"/>
    </source>
</evidence>
<protein>
    <recommendedName>
        <fullName evidence="4">DUF2116 family Zn-ribbon domain-containing protein</fullName>
    </recommendedName>
</protein>
<name>A0ABV6Z206_UNCC1</name>
<dbReference type="Proteomes" id="UP001594351">
    <property type="component" value="Unassembled WGS sequence"/>
</dbReference>
<keyword evidence="1" id="KW-0175">Coiled coil</keyword>